<evidence type="ECO:0000256" key="5">
    <source>
        <dbReference type="ARBA" id="ARBA00022989"/>
    </source>
</evidence>
<evidence type="ECO:0000256" key="3">
    <source>
        <dbReference type="ARBA" id="ARBA00022475"/>
    </source>
</evidence>
<feature type="transmembrane region" description="Helical" evidence="7">
    <location>
        <begin position="88"/>
        <end position="108"/>
    </location>
</feature>
<proteinExistence type="predicted"/>
<keyword evidence="4 7" id="KW-0812">Transmembrane</keyword>
<dbReference type="SUPFAM" id="SSF103473">
    <property type="entry name" value="MFS general substrate transporter"/>
    <property type="match status" value="1"/>
</dbReference>
<dbReference type="GO" id="GO:0005886">
    <property type="term" value="C:plasma membrane"/>
    <property type="evidence" value="ECO:0007669"/>
    <property type="project" value="UniProtKB-SubCell"/>
</dbReference>
<evidence type="ECO:0000256" key="7">
    <source>
        <dbReference type="SAM" id="Phobius"/>
    </source>
</evidence>
<feature type="transmembrane region" description="Helical" evidence="7">
    <location>
        <begin position="230"/>
        <end position="255"/>
    </location>
</feature>
<feature type="transmembrane region" description="Helical" evidence="7">
    <location>
        <begin position="375"/>
        <end position="400"/>
    </location>
</feature>
<feature type="domain" description="Major facilitator superfamily (MFS) profile" evidence="8">
    <location>
        <begin position="23"/>
        <end position="410"/>
    </location>
</feature>
<protein>
    <submittedName>
        <fullName evidence="9">MFS transporter</fullName>
    </submittedName>
</protein>
<keyword evidence="2" id="KW-0813">Transport</keyword>
<feature type="transmembrane region" description="Helical" evidence="7">
    <location>
        <begin position="56"/>
        <end position="81"/>
    </location>
</feature>
<dbReference type="Pfam" id="PF05977">
    <property type="entry name" value="MFS_3"/>
    <property type="match status" value="1"/>
</dbReference>
<accession>A0A9E7ZXF6</accession>
<keyword evidence="5 7" id="KW-1133">Transmembrane helix</keyword>
<feature type="transmembrane region" description="Helical" evidence="7">
    <location>
        <begin position="32"/>
        <end position="50"/>
    </location>
</feature>
<dbReference type="PANTHER" id="PTHR23513">
    <property type="entry name" value="INTEGRAL MEMBRANE EFFLUX PROTEIN-RELATED"/>
    <property type="match status" value="1"/>
</dbReference>
<dbReference type="AlphaFoldDB" id="A0A9E7ZXF6"/>
<dbReference type="Gene3D" id="1.20.1250.20">
    <property type="entry name" value="MFS general substrate transporter like domains"/>
    <property type="match status" value="1"/>
</dbReference>
<feature type="transmembrane region" description="Helical" evidence="7">
    <location>
        <begin position="182"/>
        <end position="200"/>
    </location>
</feature>
<feature type="transmembrane region" description="Helical" evidence="7">
    <location>
        <begin position="114"/>
        <end position="136"/>
    </location>
</feature>
<dbReference type="InterPro" id="IPR020846">
    <property type="entry name" value="MFS_dom"/>
</dbReference>
<reference evidence="9" key="1">
    <citation type="submission" date="2022-08" db="EMBL/GenBank/DDBJ databases">
        <title>Complete Genome Sequences of 2 Bosea sp. soil isolates.</title>
        <authorList>
            <person name="Alvarez Arevalo M."/>
            <person name="Sterndorff E.B."/>
            <person name="Faurdal D."/>
            <person name="Joergensen T.S."/>
            <person name="Weber T."/>
        </authorList>
    </citation>
    <scope>NUCLEOTIDE SEQUENCE</scope>
    <source>
        <strain evidence="9">NBC_00436</strain>
    </source>
</reference>
<gene>
    <name evidence="9" type="ORF">NWE54_09710</name>
</gene>
<feature type="transmembrane region" description="Helical" evidence="7">
    <location>
        <begin position="267"/>
        <end position="287"/>
    </location>
</feature>
<dbReference type="PROSITE" id="PS50850">
    <property type="entry name" value="MFS"/>
    <property type="match status" value="1"/>
</dbReference>
<keyword evidence="3" id="KW-1003">Cell membrane</keyword>
<dbReference type="PANTHER" id="PTHR23513:SF9">
    <property type="entry name" value="ENTEROBACTIN EXPORTER ENTS"/>
    <property type="match status" value="1"/>
</dbReference>
<dbReference type="InterPro" id="IPR010290">
    <property type="entry name" value="TM_effector"/>
</dbReference>
<name>A0A9E7ZXF6_9HYPH</name>
<evidence type="ECO:0000256" key="2">
    <source>
        <dbReference type="ARBA" id="ARBA00022448"/>
    </source>
</evidence>
<feature type="transmembrane region" description="Helical" evidence="7">
    <location>
        <begin position="148"/>
        <end position="170"/>
    </location>
</feature>
<evidence type="ECO:0000256" key="4">
    <source>
        <dbReference type="ARBA" id="ARBA00022692"/>
    </source>
</evidence>
<dbReference type="InterPro" id="IPR036259">
    <property type="entry name" value="MFS_trans_sf"/>
</dbReference>
<evidence type="ECO:0000256" key="6">
    <source>
        <dbReference type="ARBA" id="ARBA00023136"/>
    </source>
</evidence>
<evidence type="ECO:0000259" key="8">
    <source>
        <dbReference type="PROSITE" id="PS50850"/>
    </source>
</evidence>
<dbReference type="EMBL" id="CP102774">
    <property type="protein sequence ID" value="UZF89031.1"/>
    <property type="molecule type" value="Genomic_DNA"/>
</dbReference>
<sequence>MRAILKRFFPGGPSGWVVFRNRDFRLFAASRVLSGIAFQMQAVAIGWFIYDVTRSPFALGLAGLASFLPVILCAPITGYVADTFDRRIVAAVAYGIQTAASLLLLALAKWGSGAIWPVYLLVVMIGTARAFATPAIQALLPTLVPRELFSAAIAGNASLAQGAAVIGPAFGGLLYALGPSTVFGIAGLGYALASLLIAATHSRSEPHAVRPPLTWAVFTAGLSFIWSQPVMLGAISLDLLAVLFGGAVALLPIFAAEILHVGPLGLGALRSMPAAGSVVMAIVLATWPLQHRVGRRMLLAVAVFGLATIIFGLSTSLPLSMACLFVAGSADMVSVYVRQSLVQGETPDGLRGRVSAVNSVFIGASNELGEFESGMVAGLIGAMPAVVFGGLATICIAIAWARLFPALRERDKLI</sequence>
<organism evidence="9">
    <name type="scientific">Bosea sp. NBC_00436</name>
    <dbReference type="NCBI Taxonomy" id="2969620"/>
    <lineage>
        <taxon>Bacteria</taxon>
        <taxon>Pseudomonadati</taxon>
        <taxon>Pseudomonadota</taxon>
        <taxon>Alphaproteobacteria</taxon>
        <taxon>Hyphomicrobiales</taxon>
        <taxon>Boseaceae</taxon>
        <taxon>Bosea</taxon>
    </lineage>
</organism>
<evidence type="ECO:0000256" key="1">
    <source>
        <dbReference type="ARBA" id="ARBA00004651"/>
    </source>
</evidence>
<keyword evidence="6 7" id="KW-0472">Membrane</keyword>
<dbReference type="GO" id="GO:0022857">
    <property type="term" value="F:transmembrane transporter activity"/>
    <property type="evidence" value="ECO:0007669"/>
    <property type="project" value="InterPro"/>
</dbReference>
<evidence type="ECO:0000313" key="9">
    <source>
        <dbReference type="EMBL" id="UZF89031.1"/>
    </source>
</evidence>
<comment type="subcellular location">
    <subcellularLocation>
        <location evidence="1">Cell membrane</location>
        <topology evidence="1">Multi-pass membrane protein</topology>
    </subcellularLocation>
</comment>
<feature type="transmembrane region" description="Helical" evidence="7">
    <location>
        <begin position="299"/>
        <end position="327"/>
    </location>
</feature>
<dbReference type="CDD" id="cd06173">
    <property type="entry name" value="MFS_MefA_like"/>
    <property type="match status" value="1"/>
</dbReference>